<proteinExistence type="predicted"/>
<dbReference type="CDD" id="cd09917">
    <property type="entry name" value="F-box_SF"/>
    <property type="match status" value="1"/>
</dbReference>
<dbReference type="SUPFAM" id="SSF81383">
    <property type="entry name" value="F-box domain"/>
    <property type="match status" value="1"/>
</dbReference>
<dbReference type="SMART" id="SM00256">
    <property type="entry name" value="FBOX"/>
    <property type="match status" value="1"/>
</dbReference>
<dbReference type="PROSITE" id="PS50181">
    <property type="entry name" value="FBOX"/>
    <property type="match status" value="1"/>
</dbReference>
<protein>
    <recommendedName>
        <fullName evidence="1">F-box domain-containing protein</fullName>
    </recommendedName>
</protein>
<dbReference type="Pfam" id="PF12937">
    <property type="entry name" value="F-box-like"/>
    <property type="match status" value="1"/>
</dbReference>
<evidence type="ECO:0000313" key="2">
    <source>
        <dbReference type="EMBL" id="KAG7099025.1"/>
    </source>
</evidence>
<dbReference type="GeneID" id="66069983"/>
<accession>A0A9P7V2A6</accession>
<organism evidence="2 3">
    <name type="scientific">Marasmius oreades</name>
    <name type="common">fairy-ring Marasmius</name>
    <dbReference type="NCBI Taxonomy" id="181124"/>
    <lineage>
        <taxon>Eukaryota</taxon>
        <taxon>Fungi</taxon>
        <taxon>Dikarya</taxon>
        <taxon>Basidiomycota</taxon>
        <taxon>Agaricomycotina</taxon>
        <taxon>Agaricomycetes</taxon>
        <taxon>Agaricomycetidae</taxon>
        <taxon>Agaricales</taxon>
        <taxon>Marasmiineae</taxon>
        <taxon>Marasmiaceae</taxon>
        <taxon>Marasmius</taxon>
    </lineage>
</organism>
<dbReference type="Proteomes" id="UP001049176">
    <property type="component" value="Chromosome 1"/>
</dbReference>
<feature type="domain" description="F-box" evidence="1">
    <location>
        <begin position="20"/>
        <end position="66"/>
    </location>
</feature>
<gene>
    <name evidence="2" type="ORF">E1B28_000907</name>
</gene>
<name>A0A9P7V2A6_9AGAR</name>
<dbReference type="AlphaFoldDB" id="A0A9P7V2A6"/>
<reference evidence="2" key="1">
    <citation type="journal article" date="2021" name="Genome Biol. Evol.">
        <title>The assembled and annotated genome of the fairy-ring fungus Marasmius oreades.</title>
        <authorList>
            <person name="Hiltunen M."/>
            <person name="Ament-Velasquez S.L."/>
            <person name="Johannesson H."/>
        </authorList>
    </citation>
    <scope>NUCLEOTIDE SEQUENCE</scope>
    <source>
        <strain evidence="2">03SP1</strain>
    </source>
</reference>
<dbReference type="Gene3D" id="1.20.1280.50">
    <property type="match status" value="1"/>
</dbReference>
<dbReference type="RefSeq" id="XP_043015495.1">
    <property type="nucleotide sequence ID" value="XM_043146790.1"/>
</dbReference>
<dbReference type="EMBL" id="CM032181">
    <property type="protein sequence ID" value="KAG7099025.1"/>
    <property type="molecule type" value="Genomic_DNA"/>
</dbReference>
<comment type="caution">
    <text evidence="2">The sequence shown here is derived from an EMBL/GenBank/DDBJ whole genome shotgun (WGS) entry which is preliminary data.</text>
</comment>
<dbReference type="InterPro" id="IPR036047">
    <property type="entry name" value="F-box-like_dom_sf"/>
</dbReference>
<dbReference type="OrthoDB" id="3174109at2759"/>
<evidence type="ECO:0000259" key="1">
    <source>
        <dbReference type="PROSITE" id="PS50181"/>
    </source>
</evidence>
<keyword evidence="3" id="KW-1185">Reference proteome</keyword>
<sequence>MFRLHSTCLKDSNHSPSTMSSNILNLPVELCCQIFTHLDCFTLARCRQVCKKTNAVIAESSALQYTLELAITGNEDGKLSDLPVAEKLSALRKHQRAWDRLKWNRELRHAMAGGGLWELFGNVLAQQDLMGGLIFRQLPSQYRRIEDKEWRVKPDPQLKVRDFGIDPSQDLLVLVEAPRWWGQNPDHCYRIHLRTMSSCTRHPQANGDVLVHKQESPDPHLSYSIQVSGEHLGILFHSVEAGVNEIIVWNWRSGHIKTYLTGDEIRSFSFLSERHIVVAIVSLSPASDDFNASLLVVDFELQSGGKKAYHAALHTRSLSLPRLSRSALPIRFAIRCDPSPSWTPGPELHVPFHLAHSNRVYAVSLQVQTDDISDEDEGEDTHLLVLFVPQSTLLAYTDVLGKEQEQHEVDWETWGPTGTRFMEFPLTQTNFTVWECYSYGSRYVVKECSSRTNGTCTVLLYDFNRRARVHDTQAQDPSNLLVLPPDETFHVTTPTEIKKIFVTEVSTFMPYRVHIVTLPAANAYCALMCSEDALIVVDENPFSVIQGRKTIPTFHVLNCAIGCSCGVTRLWTRMLVSRSRYDFCIYDLYTMSYYELFLQTNS</sequence>
<dbReference type="InterPro" id="IPR001810">
    <property type="entry name" value="F-box_dom"/>
</dbReference>
<evidence type="ECO:0000313" key="3">
    <source>
        <dbReference type="Proteomes" id="UP001049176"/>
    </source>
</evidence>